<keyword evidence="3" id="KW-1185">Reference proteome</keyword>
<evidence type="ECO:0000313" key="3">
    <source>
        <dbReference type="Proteomes" id="UP000290819"/>
    </source>
</evidence>
<organism evidence="2 3">
    <name type="scientific">Bradyrhizobium betae</name>
    <dbReference type="NCBI Taxonomy" id="244734"/>
    <lineage>
        <taxon>Bacteria</taxon>
        <taxon>Pseudomonadati</taxon>
        <taxon>Pseudomonadota</taxon>
        <taxon>Alphaproteobacteria</taxon>
        <taxon>Hyphomicrobiales</taxon>
        <taxon>Nitrobacteraceae</taxon>
        <taxon>Bradyrhizobium</taxon>
    </lineage>
</organism>
<comment type="caution">
    <text evidence="2">The sequence shown here is derived from an EMBL/GenBank/DDBJ whole genome shotgun (WGS) entry which is preliminary data.</text>
</comment>
<sequence length="76" mass="8604">MIRRLRVRHESSFQERLLKSAEDARAQADQLPAGPERKRLLQKARQSEIAAGIDDWISSPGSHPPANLDFMKKPKA</sequence>
<dbReference type="Proteomes" id="UP000290819">
    <property type="component" value="Unassembled WGS sequence"/>
</dbReference>
<gene>
    <name evidence="2" type="ORF">B5V03_06280</name>
</gene>
<feature type="region of interest" description="Disordered" evidence="1">
    <location>
        <begin position="24"/>
        <end position="76"/>
    </location>
</feature>
<dbReference type="AlphaFoldDB" id="A0A4Q1VK00"/>
<evidence type="ECO:0000256" key="1">
    <source>
        <dbReference type="SAM" id="MobiDB-lite"/>
    </source>
</evidence>
<dbReference type="EMBL" id="MZXW01000013">
    <property type="protein sequence ID" value="RXT50844.1"/>
    <property type="molecule type" value="Genomic_DNA"/>
</dbReference>
<accession>A0A4Q1VK00</accession>
<proteinExistence type="predicted"/>
<evidence type="ECO:0000313" key="2">
    <source>
        <dbReference type="EMBL" id="RXT50844.1"/>
    </source>
</evidence>
<protein>
    <submittedName>
        <fullName evidence="2">Uncharacterized protein</fullName>
    </submittedName>
</protein>
<reference evidence="2 3" key="1">
    <citation type="submission" date="2017-03" db="EMBL/GenBank/DDBJ databases">
        <authorList>
            <person name="Safronova V.I."/>
            <person name="Sazanova A.L."/>
            <person name="Chirak E.R."/>
        </authorList>
    </citation>
    <scope>NUCLEOTIDE SEQUENCE [LARGE SCALE GENOMIC DNA]</scope>
    <source>
        <strain evidence="2 3">Opo-243</strain>
    </source>
</reference>
<dbReference type="OrthoDB" id="8128823at2"/>
<name>A0A4Q1VK00_9BRAD</name>